<evidence type="ECO:0000256" key="2">
    <source>
        <dbReference type="ARBA" id="ARBA00004319"/>
    </source>
</evidence>
<feature type="domain" description="UGGT thioredoxin-like" evidence="7">
    <location>
        <begin position="2"/>
        <end position="115"/>
    </location>
</feature>
<dbReference type="GO" id="GO:0036503">
    <property type="term" value="P:ERAD pathway"/>
    <property type="evidence" value="ECO:0007669"/>
    <property type="project" value="TreeGrafter"/>
</dbReference>
<dbReference type="Proteomes" id="UP000002640">
    <property type="component" value="Unassembled WGS sequence"/>
</dbReference>
<dbReference type="Pfam" id="PF18402">
    <property type="entry name" value="Thioredoxin_14"/>
    <property type="match status" value="1"/>
</dbReference>
<proteinExistence type="predicted"/>
<dbReference type="Pfam" id="PF18400">
    <property type="entry name" value="Thioredoxin_12"/>
    <property type="match status" value="1"/>
</dbReference>
<evidence type="ECO:0000259" key="8">
    <source>
        <dbReference type="Pfam" id="PF18401"/>
    </source>
</evidence>
<dbReference type="Gene3D" id="3.90.550.10">
    <property type="entry name" value="Spore Coat Polysaccharide Biosynthesis Protein SpsA, Chain A"/>
    <property type="match status" value="1"/>
</dbReference>
<dbReference type="PANTHER" id="PTHR11226">
    <property type="entry name" value="UDP-GLUCOSE GLYCOPROTEIN:GLUCOSYLTRANSFERASE"/>
    <property type="match status" value="1"/>
</dbReference>
<dbReference type="RefSeq" id="XP_009521336.1">
    <property type="nucleotide sequence ID" value="XM_009523041.1"/>
</dbReference>
<feature type="region of interest" description="Disordered" evidence="6">
    <location>
        <begin position="476"/>
        <end position="503"/>
    </location>
</feature>
<keyword evidence="5" id="KW-0325">Glycoprotein</keyword>
<feature type="compositionally biased region" description="Acidic residues" evidence="6">
    <location>
        <begin position="147"/>
        <end position="167"/>
    </location>
</feature>
<dbReference type="GeneID" id="20655417"/>
<dbReference type="InterPro" id="IPR009448">
    <property type="entry name" value="UDP-g_GGtrans"/>
</dbReference>
<dbReference type="GO" id="GO:0003980">
    <property type="term" value="F:UDP-glucose:glycoprotein glucosyltransferase activity"/>
    <property type="evidence" value="ECO:0007669"/>
    <property type="project" value="InterPro"/>
</dbReference>
<dbReference type="CDD" id="cd06432">
    <property type="entry name" value="GT8_HUGT1_C_like"/>
    <property type="match status" value="1"/>
</dbReference>
<evidence type="ECO:0008006" key="13">
    <source>
        <dbReference type="Google" id="ProtNLM"/>
    </source>
</evidence>
<feature type="region of interest" description="Disordered" evidence="6">
    <location>
        <begin position="1174"/>
        <end position="1200"/>
    </location>
</feature>
<evidence type="ECO:0000256" key="1">
    <source>
        <dbReference type="ARBA" id="ARBA00001913"/>
    </source>
</evidence>
<dbReference type="InParanoid" id="G4YVL6"/>
<sequence length="1494" mass="168355">MLATRTYSVKVEMFRQLALDSGLVACSVDELEAVLKGKKQQANEQSCVAAGVNDVELQVDHKYPNSVSDVEEKPLSAILYGLVGTEKFHAFHSKLVKQAQKNKIQYMVRHYPRDSPLDTLLQGYGVALDIKNMEYKTIDDSKKTGEEEAAADEENGDEEDEEEDEIDDEEVEGFLFNHLMARHGAISGELKQFYDILVKKADGEQEQELKAWHLKDLGASAVRAIVDAKNPLKRLETLSQDFPVQAKKLAFSRKSISAELRDEMSATRMQAANRRLKNKFILNGIAVDPLERSFNVFDFMKTLKEEWSVAKQLGGLPMNQSELEEMLAHVRQTNQEQPAVRIHMRGSMGGSTPLYLNNIETDPNSASWSSDVDTLRRPAWNLIFVRKNMYECVLVLDPLSGTGRVALSHIGFLRMRGAPVQWALLVSSKELMASKTADDRRALLEMYKSFKEADKATPWHFAKLLMLSQSKDAAEAEALQKESKGSRSGDEETSETEEPEDRIIPTRIASEFLQRVGEDGSSDVAVGSLIEAYTDAAGAIGTLEENGEEAWACLKSDRFDDEILAMTEFIHLKHVPLGSFVFNGVLQKNLDIQRSMMSNFGRDQPLYVNMAHRGLLNDDMDLVEELLDSQDAYPAYLSIFEKSEGAHPGDIEVDLPKHLFADDVDGRLEAAVQRAISYLHAPDSRAVPKKETVIFPADLNDPRDAGHAYRIVKAVLEDSEQSLRVGIVPQLNSNSAEKQGSNEHLLKFVLEALNCVVKQKSVDATKDKLIGIWGKLSKEEDSEDSVSKKISALLSSKSGKWLTPKQRNALTQCNALLRSRFPPVLAEESEEESSKMVLPHLFINGRRVTLPPHSLSDEDVDTIVSFDLTYRTQPVAKALIKRSATLSVKKADSLSFDIMKTTGIVDKYVRTDRAPRMEVGENSLNTVRLEGDPSLQVAAYVDPLSEAAQVMSSMLRMLHSQLNATIELVLTPADEYTEFPLQRFYRYLFDKKPSLAATNVEFRKLPVHPILTMKIETPEAWNVQTLHAGDDLDNLRVDPDSPTDVKSTTSAVFRLESLLVYGQCRDTTFNMYSPPNGLQLVLEREVGAQLLHRDTLVMKNLGYFQLQATPGVWSLHLARGRAAEIFDIIDPDTDVPLETHPVVVYDFGSHISQLFVHDGALRSYWNSMLNAMGKREDKPEKKTQDAETEGGHADSTGDDNAVAHQKVRTGETIHVFSVASGYLYERFVKIMMSSVLKRTNNPVTFWLLENFLSPDFKKSIPALREQFGMDIRLVTYKWPNWLRQQTEKQRIIWGYKILFLDVLFPLGVQKIIYVDADQVVRADLKELWELDMEGKPYGYTPFCDSRNVGFQFWRQGYWKDHLRGKPYHISALYVVDLALFRQTAAGDMLRAVYSQLSADPNSLANLDQDLPNYAQHQIPIFSLPQEWLWCESWCSDETKGAAKTIDLCNNPKHKEPKLDMAKRVIAGELFNESWIELDQEIKDAEAQYTVEAAA</sequence>
<dbReference type="GO" id="GO:0005788">
    <property type="term" value="C:endoplasmic reticulum lumen"/>
    <property type="evidence" value="ECO:0007669"/>
    <property type="project" value="UniProtKB-SubCell"/>
</dbReference>
<dbReference type="OMA" id="FQTHQLF"/>
<dbReference type="UniPathway" id="UPA00378"/>
<feature type="compositionally biased region" description="Basic and acidic residues" evidence="6">
    <location>
        <begin position="1174"/>
        <end position="1192"/>
    </location>
</feature>
<dbReference type="GO" id="GO:0051082">
    <property type="term" value="F:unfolded protein binding"/>
    <property type="evidence" value="ECO:0007669"/>
    <property type="project" value="TreeGrafter"/>
</dbReference>
<feature type="domain" description="UGGT thioredoxin-like" evidence="9">
    <location>
        <begin position="349"/>
        <end position="635"/>
    </location>
</feature>
<dbReference type="PANTHER" id="PTHR11226:SF0">
    <property type="entry name" value="UDP-GLUCOSE:GLYCOPROTEIN GLUCOSYLTRANSFERASE"/>
    <property type="match status" value="1"/>
</dbReference>
<evidence type="ECO:0000259" key="10">
    <source>
        <dbReference type="Pfam" id="PF18404"/>
    </source>
</evidence>
<dbReference type="Pfam" id="PF18401">
    <property type="entry name" value="Thioredoxin_13"/>
    <property type="match status" value="1"/>
</dbReference>
<feature type="domain" description="Glucosyltransferase 24 catalytic" evidence="10">
    <location>
        <begin position="1213"/>
        <end position="1482"/>
    </location>
</feature>
<feature type="compositionally biased region" description="Acidic residues" evidence="6">
    <location>
        <begin position="491"/>
        <end position="500"/>
    </location>
</feature>
<keyword evidence="3" id="KW-0732">Signal</keyword>
<dbReference type="KEGG" id="psoj:PHYSODRAFT_481772"/>
<feature type="region of interest" description="Disordered" evidence="6">
    <location>
        <begin position="139"/>
        <end position="167"/>
    </location>
</feature>
<evidence type="ECO:0000256" key="4">
    <source>
        <dbReference type="ARBA" id="ARBA00022824"/>
    </source>
</evidence>
<comment type="subcellular location">
    <subcellularLocation>
        <location evidence="2">Endoplasmic reticulum lumen</location>
    </subcellularLocation>
</comment>
<protein>
    <recommendedName>
        <fullName evidence="13">UDP-glucose:glycoprotein glucosyltransferase</fullName>
    </recommendedName>
</protein>
<dbReference type="SUPFAM" id="SSF53448">
    <property type="entry name" value="Nucleotide-diphospho-sugar transferases"/>
    <property type="match status" value="1"/>
</dbReference>
<dbReference type="InterPro" id="IPR040497">
    <property type="entry name" value="Glyco_transf_24"/>
</dbReference>
<keyword evidence="12" id="KW-1185">Reference proteome</keyword>
<dbReference type="STRING" id="1094619.G4YVL6"/>
<feature type="compositionally biased region" description="Basic and acidic residues" evidence="6">
    <location>
        <begin position="476"/>
        <end position="490"/>
    </location>
</feature>
<name>G4YVL6_PHYSP</name>
<dbReference type="InterPro" id="IPR040693">
    <property type="entry name" value="UGGT_TRXL_1"/>
</dbReference>
<gene>
    <name evidence="11" type="ORF">PHYSODRAFT_481772</name>
</gene>
<evidence type="ECO:0000313" key="12">
    <source>
        <dbReference type="Proteomes" id="UP000002640"/>
    </source>
</evidence>
<dbReference type="InterPro" id="IPR040692">
    <property type="entry name" value="UGGT_TRXL_3"/>
</dbReference>
<reference evidence="11 12" key="1">
    <citation type="journal article" date="2006" name="Science">
        <title>Phytophthora genome sequences uncover evolutionary origins and mechanisms of pathogenesis.</title>
        <authorList>
            <person name="Tyler B.M."/>
            <person name="Tripathy S."/>
            <person name="Zhang X."/>
            <person name="Dehal P."/>
            <person name="Jiang R.H."/>
            <person name="Aerts A."/>
            <person name="Arredondo F.D."/>
            <person name="Baxter L."/>
            <person name="Bensasson D."/>
            <person name="Beynon J.L."/>
            <person name="Chapman J."/>
            <person name="Damasceno C.M."/>
            <person name="Dorrance A.E."/>
            <person name="Dou D."/>
            <person name="Dickerman A.W."/>
            <person name="Dubchak I.L."/>
            <person name="Garbelotto M."/>
            <person name="Gijzen M."/>
            <person name="Gordon S.G."/>
            <person name="Govers F."/>
            <person name="Grunwald N.J."/>
            <person name="Huang W."/>
            <person name="Ivors K.L."/>
            <person name="Jones R.W."/>
            <person name="Kamoun S."/>
            <person name="Krampis K."/>
            <person name="Lamour K.H."/>
            <person name="Lee M.K."/>
            <person name="McDonald W.H."/>
            <person name="Medina M."/>
            <person name="Meijer H.J."/>
            <person name="Nordberg E.K."/>
            <person name="Maclean D.J."/>
            <person name="Ospina-Giraldo M.D."/>
            <person name="Morris P.F."/>
            <person name="Phuntumart V."/>
            <person name="Putnam N.H."/>
            <person name="Rash S."/>
            <person name="Rose J.K."/>
            <person name="Sakihama Y."/>
            <person name="Salamov A.A."/>
            <person name="Savidor A."/>
            <person name="Scheuring C.F."/>
            <person name="Smith B.M."/>
            <person name="Sobral B.W."/>
            <person name="Terry A."/>
            <person name="Torto-Alalibo T.A."/>
            <person name="Win J."/>
            <person name="Xu Z."/>
            <person name="Zhang H."/>
            <person name="Grigoriev I.V."/>
            <person name="Rokhsar D.S."/>
            <person name="Boore J.L."/>
        </authorList>
    </citation>
    <scope>NUCLEOTIDE SEQUENCE [LARGE SCALE GENOMIC DNA]</scope>
    <source>
        <strain evidence="11 12">P6497</strain>
    </source>
</reference>
<evidence type="ECO:0000313" key="11">
    <source>
        <dbReference type="EMBL" id="EGZ26048.1"/>
    </source>
</evidence>
<keyword evidence="4" id="KW-0256">Endoplasmic reticulum</keyword>
<feature type="domain" description="UGGT thioredoxin-like" evidence="8">
    <location>
        <begin position="207"/>
        <end position="332"/>
    </location>
</feature>
<dbReference type="InterPro" id="IPR029044">
    <property type="entry name" value="Nucleotide-diphossugar_trans"/>
</dbReference>
<evidence type="ECO:0000256" key="5">
    <source>
        <dbReference type="ARBA" id="ARBA00023180"/>
    </source>
</evidence>
<dbReference type="Pfam" id="PF06427">
    <property type="entry name" value="UDP-g_GGTase"/>
    <property type="match status" value="1"/>
</dbReference>
<dbReference type="FunFam" id="3.90.550.10:FF:000132">
    <property type="entry name" value="UDP-glucose:glycoprotein glucosyltransferase"/>
    <property type="match status" value="1"/>
</dbReference>
<accession>G4YVL6</accession>
<organism evidence="11 12">
    <name type="scientific">Phytophthora sojae (strain P6497)</name>
    <name type="common">Soybean stem and root rot agent</name>
    <name type="synonym">Phytophthora megasperma f. sp. glycines</name>
    <dbReference type="NCBI Taxonomy" id="1094619"/>
    <lineage>
        <taxon>Eukaryota</taxon>
        <taxon>Sar</taxon>
        <taxon>Stramenopiles</taxon>
        <taxon>Oomycota</taxon>
        <taxon>Peronosporomycetes</taxon>
        <taxon>Peronosporales</taxon>
        <taxon>Peronosporaceae</taxon>
        <taxon>Phytophthora</taxon>
    </lineage>
</organism>
<dbReference type="Pfam" id="PF18404">
    <property type="entry name" value="Glyco_transf_24"/>
    <property type="match status" value="1"/>
</dbReference>
<evidence type="ECO:0000259" key="9">
    <source>
        <dbReference type="Pfam" id="PF18402"/>
    </source>
</evidence>
<dbReference type="SMR" id="G4YVL6"/>
<dbReference type="EMBL" id="JH159152">
    <property type="protein sequence ID" value="EGZ26048.1"/>
    <property type="molecule type" value="Genomic_DNA"/>
</dbReference>
<comment type="cofactor">
    <cofactor evidence="1">
        <name>Ca(2+)</name>
        <dbReference type="ChEBI" id="CHEBI:29108"/>
    </cofactor>
</comment>
<evidence type="ECO:0000259" key="7">
    <source>
        <dbReference type="Pfam" id="PF18400"/>
    </source>
</evidence>
<evidence type="ECO:0000256" key="3">
    <source>
        <dbReference type="ARBA" id="ARBA00022729"/>
    </source>
</evidence>
<evidence type="ECO:0000256" key="6">
    <source>
        <dbReference type="SAM" id="MobiDB-lite"/>
    </source>
</evidence>
<dbReference type="InterPro" id="IPR040694">
    <property type="entry name" value="UGGT_TRXL_2"/>
</dbReference>
<dbReference type="GO" id="GO:0018279">
    <property type="term" value="P:protein N-linked glycosylation via asparagine"/>
    <property type="evidence" value="ECO:0007669"/>
    <property type="project" value="TreeGrafter"/>
</dbReference>